<dbReference type="AlphaFoldDB" id="A0A369LZ61"/>
<dbReference type="Gene3D" id="3.30.2310.20">
    <property type="entry name" value="RelE-like"/>
    <property type="match status" value="1"/>
</dbReference>
<dbReference type="Proteomes" id="UP000254000">
    <property type="component" value="Unassembled WGS sequence"/>
</dbReference>
<dbReference type="GeneID" id="78360359"/>
<accession>A0A369LZ61</accession>
<name>A0A369LZ61_9ACTN</name>
<dbReference type="EMBL" id="PPTS01000007">
    <property type="protein sequence ID" value="RDB63526.1"/>
    <property type="molecule type" value="Genomic_DNA"/>
</dbReference>
<protein>
    <submittedName>
        <fullName evidence="1">Addiction module toxin RelE</fullName>
    </submittedName>
</protein>
<reference evidence="1 2" key="1">
    <citation type="journal article" date="2018" name="Elife">
        <title>Discovery and characterization of a prevalent human gut bacterial enzyme sufficient for the inactivation of a family of plant toxins.</title>
        <authorList>
            <person name="Koppel N."/>
            <person name="Bisanz J.E."/>
            <person name="Pandelia M.E."/>
            <person name="Turnbaugh P.J."/>
            <person name="Balskus E.P."/>
        </authorList>
    </citation>
    <scope>NUCLEOTIDE SEQUENCE [LARGE SCALE GENOMIC DNA]</scope>
    <source>
        <strain evidence="1 2">3C</strain>
    </source>
</reference>
<dbReference type="SUPFAM" id="SSF143011">
    <property type="entry name" value="RelE-like"/>
    <property type="match status" value="1"/>
</dbReference>
<organism evidence="1 2">
    <name type="scientific">Gordonibacter pamelaeae</name>
    <dbReference type="NCBI Taxonomy" id="471189"/>
    <lineage>
        <taxon>Bacteria</taxon>
        <taxon>Bacillati</taxon>
        <taxon>Actinomycetota</taxon>
        <taxon>Coriobacteriia</taxon>
        <taxon>Eggerthellales</taxon>
        <taxon>Eggerthellaceae</taxon>
        <taxon>Gordonibacter</taxon>
    </lineage>
</organism>
<dbReference type="InterPro" id="IPR035093">
    <property type="entry name" value="RelE/ParE_toxin_dom_sf"/>
</dbReference>
<dbReference type="RefSeq" id="WP_015538835.1">
    <property type="nucleotide sequence ID" value="NZ_CABMMS010000007.1"/>
</dbReference>
<proteinExistence type="predicted"/>
<sequence>MTWELSFLPEAQDDLRSLDGSQRIRVVKAIAKVQENPLPASEGGYGKPLGNKRVSQLSGLMKVKLKSDGIRIVYKLERAEHAMRIVVIGVRSDDVVYREAQKRRESRGL</sequence>
<evidence type="ECO:0000313" key="2">
    <source>
        <dbReference type="Proteomes" id="UP000254000"/>
    </source>
</evidence>
<dbReference type="OrthoDB" id="362883at2"/>
<gene>
    <name evidence="1" type="ORF">C1877_11715</name>
</gene>
<comment type="caution">
    <text evidence="1">The sequence shown here is derived from an EMBL/GenBank/DDBJ whole genome shotgun (WGS) entry which is preliminary data.</text>
</comment>
<keyword evidence="2" id="KW-1185">Reference proteome</keyword>
<evidence type="ECO:0000313" key="1">
    <source>
        <dbReference type="EMBL" id="RDB63526.1"/>
    </source>
</evidence>